<sequence length="236" mass="27201">MARFRDISLCVLSMVQLLLPVQTDAQALNGDALERWFESDELETPYEDRGGDGELQFLQPAPDQKIPFSQTNIHLTNTSHTDGWVSIEQCHEGLDPVPDAEVVYRFKQMRGLRVTKVENIKSVWIDGQSVQLKDVAKQARLCLAFDAHSLLRREGGRYLLRYGPFQHRFLDSYFPMHILLTVDYSQSPLALAAVTPLATEGYRLEQTAQRFSADAWFRGRLTIELQFQFTPRRRQR</sequence>
<evidence type="ECO:0000313" key="1">
    <source>
        <dbReference type="EMBL" id="OOZ40492.1"/>
    </source>
</evidence>
<evidence type="ECO:0000313" key="2">
    <source>
        <dbReference type="Proteomes" id="UP000191110"/>
    </source>
</evidence>
<protein>
    <submittedName>
        <fullName evidence="1">Uncharacterized protein</fullName>
    </submittedName>
</protein>
<organism evidence="1 2">
    <name type="scientific">Solemya pervernicosa gill symbiont</name>
    <dbReference type="NCBI Taxonomy" id="642797"/>
    <lineage>
        <taxon>Bacteria</taxon>
        <taxon>Pseudomonadati</taxon>
        <taxon>Pseudomonadota</taxon>
        <taxon>Gammaproteobacteria</taxon>
        <taxon>sulfur-oxidizing symbionts</taxon>
    </lineage>
</organism>
<name>A0A1T2L610_9GAMM</name>
<dbReference type="OrthoDB" id="8560667at2"/>
<dbReference type="Proteomes" id="UP000191110">
    <property type="component" value="Unassembled WGS sequence"/>
</dbReference>
<dbReference type="EMBL" id="MPRL01000024">
    <property type="protein sequence ID" value="OOZ40492.1"/>
    <property type="molecule type" value="Genomic_DNA"/>
</dbReference>
<accession>A0A1T2L610</accession>
<gene>
    <name evidence="1" type="ORF">BOW53_07535</name>
</gene>
<dbReference type="AlphaFoldDB" id="A0A1T2L610"/>
<comment type="caution">
    <text evidence="1">The sequence shown here is derived from an EMBL/GenBank/DDBJ whole genome shotgun (WGS) entry which is preliminary data.</text>
</comment>
<keyword evidence="2" id="KW-1185">Reference proteome</keyword>
<proteinExistence type="predicted"/>
<reference evidence="1 2" key="1">
    <citation type="submission" date="2016-11" db="EMBL/GenBank/DDBJ databases">
        <title>Mixed transmission modes and dynamic genome evolution in an obligate animal-bacterial symbiosis.</title>
        <authorList>
            <person name="Russell S.L."/>
            <person name="Corbett-Detig R.B."/>
            <person name="Cavanaugh C.M."/>
        </authorList>
    </citation>
    <scope>NUCLEOTIDE SEQUENCE [LARGE SCALE GENOMIC DNA]</scope>
    <source>
        <strain evidence="1">Sveles-Q1</strain>
    </source>
</reference>
<dbReference type="RefSeq" id="WP_078483477.1">
    <property type="nucleotide sequence ID" value="NZ_MPRL01000024.1"/>
</dbReference>